<gene>
    <name evidence="2" type="ORF">CJU94_10370</name>
</gene>
<feature type="compositionally biased region" description="Basic residues" evidence="1">
    <location>
        <begin position="57"/>
        <end position="66"/>
    </location>
</feature>
<dbReference type="AlphaFoldDB" id="A0A248VMS8"/>
<dbReference type="EMBL" id="CP022989">
    <property type="protein sequence ID" value="ASW00348.1"/>
    <property type="molecule type" value="Genomic_DNA"/>
</dbReference>
<evidence type="ECO:0000256" key="1">
    <source>
        <dbReference type="SAM" id="MobiDB-lite"/>
    </source>
</evidence>
<protein>
    <submittedName>
        <fullName evidence="2">Uncharacterized protein</fullName>
    </submittedName>
</protein>
<dbReference type="KEGG" id="parb:CJU94_10370"/>
<dbReference type="Proteomes" id="UP000215158">
    <property type="component" value="Chromosome 1"/>
</dbReference>
<evidence type="ECO:0000313" key="3">
    <source>
        <dbReference type="Proteomes" id="UP000215158"/>
    </source>
</evidence>
<accession>A0A248VMS8</accession>
<name>A0A248VMS8_9BURK</name>
<organism evidence="2 3">
    <name type="scientific">Paraburkholderia aromaticivorans</name>
    <dbReference type="NCBI Taxonomy" id="2026199"/>
    <lineage>
        <taxon>Bacteria</taxon>
        <taxon>Pseudomonadati</taxon>
        <taxon>Pseudomonadota</taxon>
        <taxon>Betaproteobacteria</taxon>
        <taxon>Burkholderiales</taxon>
        <taxon>Burkholderiaceae</taxon>
        <taxon>Paraburkholderia</taxon>
    </lineage>
</organism>
<reference evidence="2 3" key="1">
    <citation type="submission" date="2017-08" db="EMBL/GenBank/DDBJ databases">
        <title>Identification and genetic characteristics of simultaneous BTEX- and naphthalene-degrading Paraburkholderia sp. BN5 isolated from petroleum-contaminated soil.</title>
        <authorList>
            <person name="Lee Y."/>
            <person name="Jeon C.O."/>
        </authorList>
    </citation>
    <scope>NUCLEOTIDE SEQUENCE [LARGE SCALE GENOMIC DNA]</scope>
    <source>
        <strain evidence="2 3">BN5</strain>
    </source>
</reference>
<sequence>MVASHAIYRELYCHGVRRISGTLHATAAGAEAPIAIDTKKRQLNAAFLPSRENVKRADRHAKRQVAARRETRSETINRSSS</sequence>
<evidence type="ECO:0000313" key="2">
    <source>
        <dbReference type="EMBL" id="ASW00348.1"/>
    </source>
</evidence>
<keyword evidence="3" id="KW-1185">Reference proteome</keyword>
<feature type="region of interest" description="Disordered" evidence="1">
    <location>
        <begin position="54"/>
        <end position="81"/>
    </location>
</feature>
<proteinExistence type="predicted"/>